<dbReference type="PROSITE" id="PS50011">
    <property type="entry name" value="PROTEIN_KINASE_DOM"/>
    <property type="match status" value="1"/>
</dbReference>
<gene>
    <name evidence="16" type="ORF">LIER_37550</name>
</gene>
<evidence type="ECO:0000313" key="16">
    <source>
        <dbReference type="EMBL" id="GAA0152739.1"/>
    </source>
</evidence>
<keyword evidence="4 13" id="KW-0723">Serine/threonine-protein kinase</keyword>
<comment type="cofactor">
    <cofactor evidence="1">
        <name>Mn(2+)</name>
        <dbReference type="ChEBI" id="CHEBI:29035"/>
    </cofactor>
</comment>
<name>A0AAV3PM92_LITER</name>
<feature type="domain" description="Protein kinase" evidence="14">
    <location>
        <begin position="27"/>
        <end position="281"/>
    </location>
</feature>
<keyword evidence="7 16" id="KW-0418">Kinase</keyword>
<dbReference type="InterPro" id="IPR011009">
    <property type="entry name" value="Kinase-like_dom_sf"/>
</dbReference>
<evidence type="ECO:0000256" key="2">
    <source>
        <dbReference type="ARBA" id="ARBA00006234"/>
    </source>
</evidence>
<dbReference type="EMBL" id="BAABME010018137">
    <property type="protein sequence ID" value="GAA0152739.1"/>
    <property type="molecule type" value="Genomic_DNA"/>
</dbReference>
<dbReference type="Proteomes" id="UP001454036">
    <property type="component" value="Unassembled WGS sequence"/>
</dbReference>
<dbReference type="GO" id="GO:0004674">
    <property type="term" value="F:protein serine/threonine kinase activity"/>
    <property type="evidence" value="ECO:0007669"/>
    <property type="project" value="UniProtKB-KW"/>
</dbReference>
<keyword evidence="5" id="KW-0808">Transferase</keyword>
<dbReference type="InterPro" id="IPR008271">
    <property type="entry name" value="Ser/Thr_kinase_AS"/>
</dbReference>
<proteinExistence type="inferred from homology"/>
<protein>
    <recommendedName>
        <fullName evidence="3">non-specific serine/threonine protein kinase</fullName>
        <ecNumber evidence="3">2.7.11.1</ecNumber>
    </recommendedName>
</protein>
<evidence type="ECO:0000256" key="3">
    <source>
        <dbReference type="ARBA" id="ARBA00012513"/>
    </source>
</evidence>
<dbReference type="PROSITE" id="PS50816">
    <property type="entry name" value="NAF"/>
    <property type="match status" value="1"/>
</dbReference>
<evidence type="ECO:0000259" key="14">
    <source>
        <dbReference type="PROSITE" id="PS50011"/>
    </source>
</evidence>
<keyword evidence="6 12" id="KW-0547">Nucleotide-binding</keyword>
<dbReference type="InterPro" id="IPR004041">
    <property type="entry name" value="NAF_dom"/>
</dbReference>
<dbReference type="PANTHER" id="PTHR43895">
    <property type="entry name" value="CALCIUM/CALMODULIN-DEPENDENT PROTEIN KINASE KINASE-RELATED"/>
    <property type="match status" value="1"/>
</dbReference>
<sequence length="433" mass="48655">MKSPPSLAKNGGTRGDGGTGTILQNKYQLGHLLGRGNFAKVYHGHNLIDTTNVAIKVIDKTTTITTMEPLIIREISAMRRLNHHPNILQIHEVMATKTKIYLVMELAPKGELFMQLQRKGRFSEATARSYFHQFISALQFCHKNGVAHRDIKPQNILLDGNGRLKISDFGLSALPEHLKNGMLHTTCGTPAYTAPEVVYRKGYDGAKADAWSSGVILFAFLAGTLPFDDSDLPSMYRAMHRRVFNFPDWISKPARKIICLLLDPNPNTRLSIQELVNLSWFKRSAQGGTIENQDFSNQSREKELKFLRNLNAFDIISMSSGLDLSGIFEVGSRKKEIRFTSNKKVKEIEERVMAIGKELGCRVKRGKGGGINLIKGRMDLAVELWEVVANLWFVELKVNDGGLVEVEEFQWNEMEKGLTEVVLSWPNVCKKAI</sequence>
<evidence type="ECO:0000256" key="1">
    <source>
        <dbReference type="ARBA" id="ARBA00001936"/>
    </source>
</evidence>
<comment type="catalytic activity">
    <reaction evidence="9">
        <text>L-threonyl-[protein] + ATP = O-phospho-L-threonyl-[protein] + ADP + H(+)</text>
        <dbReference type="Rhea" id="RHEA:46608"/>
        <dbReference type="Rhea" id="RHEA-COMP:11060"/>
        <dbReference type="Rhea" id="RHEA-COMP:11605"/>
        <dbReference type="ChEBI" id="CHEBI:15378"/>
        <dbReference type="ChEBI" id="CHEBI:30013"/>
        <dbReference type="ChEBI" id="CHEBI:30616"/>
        <dbReference type="ChEBI" id="CHEBI:61977"/>
        <dbReference type="ChEBI" id="CHEBI:456216"/>
        <dbReference type="EC" id="2.7.11.1"/>
    </reaction>
</comment>
<dbReference type="FunFam" id="3.30.200.20:FF:000042">
    <property type="entry name" value="Aurora kinase A"/>
    <property type="match status" value="1"/>
</dbReference>
<evidence type="ECO:0000256" key="5">
    <source>
        <dbReference type="ARBA" id="ARBA00022679"/>
    </source>
</evidence>
<feature type="binding site" evidence="12">
    <location>
        <position position="56"/>
    </location>
    <ligand>
        <name>ATP</name>
        <dbReference type="ChEBI" id="CHEBI:30616"/>
    </ligand>
</feature>
<dbReference type="InterPro" id="IPR000719">
    <property type="entry name" value="Prot_kinase_dom"/>
</dbReference>
<dbReference type="CDD" id="cd14003">
    <property type="entry name" value="STKc_AMPK-like"/>
    <property type="match status" value="1"/>
</dbReference>
<comment type="similarity">
    <text evidence="2">Belongs to the protein kinase superfamily. CAMK Ser/Thr protein kinase family. SNF1 subfamily.</text>
</comment>
<dbReference type="Pfam" id="PF03822">
    <property type="entry name" value="NAF"/>
    <property type="match status" value="1"/>
</dbReference>
<evidence type="ECO:0000256" key="11">
    <source>
        <dbReference type="ARBA" id="ARBA00058225"/>
    </source>
</evidence>
<dbReference type="InterPro" id="IPR017441">
    <property type="entry name" value="Protein_kinase_ATP_BS"/>
</dbReference>
<dbReference type="SUPFAM" id="SSF56112">
    <property type="entry name" value="Protein kinase-like (PK-like)"/>
    <property type="match status" value="1"/>
</dbReference>
<evidence type="ECO:0000256" key="4">
    <source>
        <dbReference type="ARBA" id="ARBA00022527"/>
    </source>
</evidence>
<dbReference type="InterPro" id="IPR018451">
    <property type="entry name" value="NAF/FISL_domain"/>
</dbReference>
<dbReference type="PANTHER" id="PTHR43895:SF33">
    <property type="entry name" value="PROTEIN KINASE DOMAIN-CONTAINING PROTEIN"/>
    <property type="match status" value="1"/>
</dbReference>
<evidence type="ECO:0000313" key="17">
    <source>
        <dbReference type="Proteomes" id="UP001454036"/>
    </source>
</evidence>
<organism evidence="16 17">
    <name type="scientific">Lithospermum erythrorhizon</name>
    <name type="common">Purple gromwell</name>
    <name type="synonym">Lithospermum officinale var. erythrorhizon</name>
    <dbReference type="NCBI Taxonomy" id="34254"/>
    <lineage>
        <taxon>Eukaryota</taxon>
        <taxon>Viridiplantae</taxon>
        <taxon>Streptophyta</taxon>
        <taxon>Embryophyta</taxon>
        <taxon>Tracheophyta</taxon>
        <taxon>Spermatophyta</taxon>
        <taxon>Magnoliopsida</taxon>
        <taxon>eudicotyledons</taxon>
        <taxon>Gunneridae</taxon>
        <taxon>Pentapetalae</taxon>
        <taxon>asterids</taxon>
        <taxon>lamiids</taxon>
        <taxon>Boraginales</taxon>
        <taxon>Boraginaceae</taxon>
        <taxon>Boraginoideae</taxon>
        <taxon>Lithospermeae</taxon>
        <taxon>Lithospermum</taxon>
    </lineage>
</organism>
<comment type="caution">
    <text evidence="16">The sequence shown here is derived from an EMBL/GenBank/DDBJ whole genome shotgun (WGS) entry which is preliminary data.</text>
</comment>
<evidence type="ECO:0000256" key="12">
    <source>
        <dbReference type="PROSITE-ProRule" id="PRU10141"/>
    </source>
</evidence>
<dbReference type="Gene3D" id="1.10.510.10">
    <property type="entry name" value="Transferase(Phosphotransferase) domain 1"/>
    <property type="match status" value="1"/>
</dbReference>
<evidence type="ECO:0000256" key="10">
    <source>
        <dbReference type="ARBA" id="ARBA00048679"/>
    </source>
</evidence>
<dbReference type="Gene3D" id="3.30.310.80">
    <property type="entry name" value="Kinase associated domain 1, KA1"/>
    <property type="match status" value="1"/>
</dbReference>
<feature type="domain" description="NAF" evidence="15">
    <location>
        <begin position="305"/>
        <end position="329"/>
    </location>
</feature>
<dbReference type="Pfam" id="PF00069">
    <property type="entry name" value="Pkinase"/>
    <property type="match status" value="1"/>
</dbReference>
<dbReference type="FunFam" id="1.10.510.10:FF:000571">
    <property type="entry name" value="Maternal embryonic leucine zipper kinase"/>
    <property type="match status" value="1"/>
</dbReference>
<dbReference type="Gene3D" id="3.30.200.20">
    <property type="entry name" value="Phosphorylase Kinase, domain 1"/>
    <property type="match status" value="1"/>
</dbReference>
<evidence type="ECO:0000259" key="15">
    <source>
        <dbReference type="PROSITE" id="PS50816"/>
    </source>
</evidence>
<dbReference type="CDD" id="cd12195">
    <property type="entry name" value="CIPK_C"/>
    <property type="match status" value="1"/>
</dbReference>
<evidence type="ECO:0000256" key="13">
    <source>
        <dbReference type="RuleBase" id="RU000304"/>
    </source>
</evidence>
<evidence type="ECO:0000256" key="7">
    <source>
        <dbReference type="ARBA" id="ARBA00022777"/>
    </source>
</evidence>
<dbReference type="AlphaFoldDB" id="A0AAV3PM92"/>
<keyword evidence="17" id="KW-1185">Reference proteome</keyword>
<comment type="function">
    <text evidence="11">CIPK serine-threonine protein kinases interact with CBL proteins. Binding of a CBL protein to the regulatory NAF domain of CIPK protein lead to the activation of the kinase in a calcium-dependent manner.</text>
</comment>
<accession>A0AAV3PM92</accession>
<dbReference type="GO" id="GO:0007165">
    <property type="term" value="P:signal transduction"/>
    <property type="evidence" value="ECO:0007669"/>
    <property type="project" value="InterPro"/>
</dbReference>
<dbReference type="GO" id="GO:0005524">
    <property type="term" value="F:ATP binding"/>
    <property type="evidence" value="ECO:0007669"/>
    <property type="project" value="UniProtKB-UniRule"/>
</dbReference>
<dbReference type="PROSITE" id="PS00107">
    <property type="entry name" value="PROTEIN_KINASE_ATP"/>
    <property type="match status" value="1"/>
</dbReference>
<dbReference type="PROSITE" id="PS00108">
    <property type="entry name" value="PROTEIN_KINASE_ST"/>
    <property type="match status" value="1"/>
</dbReference>
<evidence type="ECO:0000256" key="8">
    <source>
        <dbReference type="ARBA" id="ARBA00022840"/>
    </source>
</evidence>
<reference evidence="16 17" key="1">
    <citation type="submission" date="2024-01" db="EMBL/GenBank/DDBJ databases">
        <title>The complete chloroplast genome sequence of Lithospermum erythrorhizon: insights into the phylogenetic relationship among Boraginaceae species and the maternal lineages of purple gromwells.</title>
        <authorList>
            <person name="Okada T."/>
            <person name="Watanabe K."/>
        </authorList>
    </citation>
    <scope>NUCLEOTIDE SEQUENCE [LARGE SCALE GENOMIC DNA]</scope>
</reference>
<dbReference type="EC" id="2.7.11.1" evidence="3"/>
<comment type="catalytic activity">
    <reaction evidence="10">
        <text>L-seryl-[protein] + ATP = O-phospho-L-seryl-[protein] + ADP + H(+)</text>
        <dbReference type="Rhea" id="RHEA:17989"/>
        <dbReference type="Rhea" id="RHEA-COMP:9863"/>
        <dbReference type="Rhea" id="RHEA-COMP:11604"/>
        <dbReference type="ChEBI" id="CHEBI:15378"/>
        <dbReference type="ChEBI" id="CHEBI:29999"/>
        <dbReference type="ChEBI" id="CHEBI:30616"/>
        <dbReference type="ChEBI" id="CHEBI:83421"/>
        <dbReference type="ChEBI" id="CHEBI:456216"/>
        <dbReference type="EC" id="2.7.11.1"/>
    </reaction>
</comment>
<evidence type="ECO:0000256" key="6">
    <source>
        <dbReference type="ARBA" id="ARBA00022741"/>
    </source>
</evidence>
<keyword evidence="8 12" id="KW-0067">ATP-binding</keyword>
<dbReference type="SMART" id="SM00220">
    <property type="entry name" value="S_TKc"/>
    <property type="match status" value="1"/>
</dbReference>
<evidence type="ECO:0000256" key="9">
    <source>
        <dbReference type="ARBA" id="ARBA00047899"/>
    </source>
</evidence>